<evidence type="ECO:0000256" key="5">
    <source>
        <dbReference type="ARBA" id="ARBA00023136"/>
    </source>
</evidence>
<dbReference type="InterPro" id="IPR051311">
    <property type="entry name" value="DedA_domain"/>
</dbReference>
<evidence type="ECO:0000313" key="8">
    <source>
        <dbReference type="EMBL" id="GLR72165.1"/>
    </source>
</evidence>
<feature type="transmembrane region" description="Helical" evidence="6">
    <location>
        <begin position="7"/>
        <end position="28"/>
    </location>
</feature>
<dbReference type="GO" id="GO:0005886">
    <property type="term" value="C:plasma membrane"/>
    <property type="evidence" value="ECO:0007669"/>
    <property type="project" value="UniProtKB-SubCell"/>
</dbReference>
<protein>
    <recommendedName>
        <fullName evidence="7">VTT domain-containing protein</fullName>
    </recommendedName>
</protein>
<evidence type="ECO:0000256" key="2">
    <source>
        <dbReference type="ARBA" id="ARBA00022475"/>
    </source>
</evidence>
<evidence type="ECO:0000256" key="3">
    <source>
        <dbReference type="ARBA" id="ARBA00022692"/>
    </source>
</evidence>
<comment type="subcellular location">
    <subcellularLocation>
        <location evidence="1">Cell membrane</location>
        <topology evidence="1">Multi-pass membrane protein</topology>
    </subcellularLocation>
</comment>
<name>A0AA37T1L1_9ALTE</name>
<feature type="domain" description="VTT" evidence="7">
    <location>
        <begin position="64"/>
        <end position="181"/>
    </location>
</feature>
<evidence type="ECO:0000259" key="7">
    <source>
        <dbReference type="Pfam" id="PF09335"/>
    </source>
</evidence>
<feature type="transmembrane region" description="Helical" evidence="6">
    <location>
        <begin position="48"/>
        <end position="77"/>
    </location>
</feature>
<gene>
    <name evidence="8" type="ORF">GCM10007852_30730</name>
</gene>
<dbReference type="RefSeq" id="WP_284218538.1">
    <property type="nucleotide sequence ID" value="NZ_BSOT01000007.1"/>
</dbReference>
<dbReference type="PANTHER" id="PTHR42709:SF6">
    <property type="entry name" value="UNDECAPRENYL PHOSPHATE TRANSPORTER A"/>
    <property type="match status" value="1"/>
</dbReference>
<proteinExistence type="predicted"/>
<accession>A0AA37T1L1</accession>
<keyword evidence="3 6" id="KW-0812">Transmembrane</keyword>
<keyword evidence="4 6" id="KW-1133">Transmembrane helix</keyword>
<evidence type="ECO:0000256" key="1">
    <source>
        <dbReference type="ARBA" id="ARBA00004651"/>
    </source>
</evidence>
<feature type="transmembrane region" description="Helical" evidence="6">
    <location>
        <begin position="191"/>
        <end position="209"/>
    </location>
</feature>
<dbReference type="EMBL" id="BSOT01000007">
    <property type="protein sequence ID" value="GLR72165.1"/>
    <property type="molecule type" value="Genomic_DNA"/>
</dbReference>
<dbReference type="AlphaFoldDB" id="A0AA37T1L1"/>
<dbReference type="PANTHER" id="PTHR42709">
    <property type="entry name" value="ALKALINE PHOSPHATASE LIKE PROTEIN"/>
    <property type="match status" value="1"/>
</dbReference>
<evidence type="ECO:0000256" key="6">
    <source>
        <dbReference type="SAM" id="Phobius"/>
    </source>
</evidence>
<keyword evidence="9" id="KW-1185">Reference proteome</keyword>
<reference evidence="8" key="1">
    <citation type="journal article" date="2014" name="Int. J. Syst. Evol. Microbiol.">
        <title>Complete genome sequence of Corynebacterium casei LMG S-19264T (=DSM 44701T), isolated from a smear-ripened cheese.</title>
        <authorList>
            <consortium name="US DOE Joint Genome Institute (JGI-PGF)"/>
            <person name="Walter F."/>
            <person name="Albersmeier A."/>
            <person name="Kalinowski J."/>
            <person name="Ruckert C."/>
        </authorList>
    </citation>
    <scope>NUCLEOTIDE SEQUENCE</scope>
    <source>
        <strain evidence="8">NBRC 110023</strain>
    </source>
</reference>
<evidence type="ECO:0000256" key="4">
    <source>
        <dbReference type="ARBA" id="ARBA00022989"/>
    </source>
</evidence>
<sequence>MQPLIKLALVLASIFATTFIIFKLGGILSVEQIEQWLVDAKNQNVNVIASIILLLLISDLFVAVPTLTVIILGGYFLGHTYGAIVSIAGLSIAGALGYTLSYGFGDKLEKWVIKNSDERQRMHSNFKKYGVFMLLFSRAMPILPEVCACLSGITRMPFLKFFAIWQISTVPYAVIASYAGSISSIDSPKPAIIAAIGLTSFFWLAWAIFQRVKK</sequence>
<dbReference type="Proteomes" id="UP001156601">
    <property type="component" value="Unassembled WGS sequence"/>
</dbReference>
<keyword evidence="2" id="KW-1003">Cell membrane</keyword>
<comment type="caution">
    <text evidence="8">The sequence shown here is derived from an EMBL/GenBank/DDBJ whole genome shotgun (WGS) entry which is preliminary data.</text>
</comment>
<dbReference type="InterPro" id="IPR032816">
    <property type="entry name" value="VTT_dom"/>
</dbReference>
<feature type="transmembrane region" description="Helical" evidence="6">
    <location>
        <begin position="129"/>
        <end position="151"/>
    </location>
</feature>
<feature type="transmembrane region" description="Helical" evidence="6">
    <location>
        <begin position="158"/>
        <end position="179"/>
    </location>
</feature>
<evidence type="ECO:0000313" key="9">
    <source>
        <dbReference type="Proteomes" id="UP001156601"/>
    </source>
</evidence>
<feature type="transmembrane region" description="Helical" evidence="6">
    <location>
        <begin position="84"/>
        <end position="104"/>
    </location>
</feature>
<dbReference type="Pfam" id="PF09335">
    <property type="entry name" value="VTT_dom"/>
    <property type="match status" value="1"/>
</dbReference>
<reference evidence="8" key="2">
    <citation type="submission" date="2023-01" db="EMBL/GenBank/DDBJ databases">
        <title>Draft genome sequence of Agaribacter marinus strain NBRC 110023.</title>
        <authorList>
            <person name="Sun Q."/>
            <person name="Mori K."/>
        </authorList>
    </citation>
    <scope>NUCLEOTIDE SEQUENCE</scope>
    <source>
        <strain evidence="8">NBRC 110023</strain>
    </source>
</reference>
<organism evidence="8 9">
    <name type="scientific">Agaribacter marinus</name>
    <dbReference type="NCBI Taxonomy" id="1431249"/>
    <lineage>
        <taxon>Bacteria</taxon>
        <taxon>Pseudomonadati</taxon>
        <taxon>Pseudomonadota</taxon>
        <taxon>Gammaproteobacteria</taxon>
        <taxon>Alteromonadales</taxon>
        <taxon>Alteromonadaceae</taxon>
        <taxon>Agaribacter</taxon>
    </lineage>
</organism>
<keyword evidence="5 6" id="KW-0472">Membrane</keyword>